<gene>
    <name evidence="2" type="ORF">ACFO60_20220</name>
</gene>
<evidence type="ECO:0000313" key="2">
    <source>
        <dbReference type="EMBL" id="MFC4533106.1"/>
    </source>
</evidence>
<dbReference type="Proteomes" id="UP001596004">
    <property type="component" value="Unassembled WGS sequence"/>
</dbReference>
<evidence type="ECO:0000313" key="3">
    <source>
        <dbReference type="Proteomes" id="UP001596004"/>
    </source>
</evidence>
<dbReference type="EMBL" id="JBHSFP010000013">
    <property type="protein sequence ID" value="MFC4533106.1"/>
    <property type="molecule type" value="Genomic_DNA"/>
</dbReference>
<dbReference type="RefSeq" id="WP_380842174.1">
    <property type="nucleotide sequence ID" value="NZ_JBHSFP010000013.1"/>
</dbReference>
<feature type="region of interest" description="Disordered" evidence="1">
    <location>
        <begin position="1"/>
        <end position="33"/>
    </location>
</feature>
<organism evidence="2 3">
    <name type="scientific">Sphaerisporangium dianthi</name>
    <dbReference type="NCBI Taxonomy" id="1436120"/>
    <lineage>
        <taxon>Bacteria</taxon>
        <taxon>Bacillati</taxon>
        <taxon>Actinomycetota</taxon>
        <taxon>Actinomycetes</taxon>
        <taxon>Streptosporangiales</taxon>
        <taxon>Streptosporangiaceae</taxon>
        <taxon>Sphaerisporangium</taxon>
    </lineage>
</organism>
<keyword evidence="3" id="KW-1185">Reference proteome</keyword>
<protein>
    <submittedName>
        <fullName evidence="2">Uncharacterized protein</fullName>
    </submittedName>
</protein>
<sequence length="145" mass="16114">MMSSFVRTQSLGNYSKHSAGGPASRRRPRPLKETLIREKRDAGTCWRPRCPLATSPISLTQPKWDCAYVAQAAEYQNTARAAAILLVLDKTLGGEGAPKLFESAWVEEVKRRDERHTCRVVIVRVPGGRDKPDQLRPPAQLYAAG</sequence>
<name>A0ABV9CJ89_9ACTN</name>
<feature type="compositionally biased region" description="Polar residues" evidence="1">
    <location>
        <begin position="1"/>
        <end position="16"/>
    </location>
</feature>
<evidence type="ECO:0000256" key="1">
    <source>
        <dbReference type="SAM" id="MobiDB-lite"/>
    </source>
</evidence>
<proteinExistence type="predicted"/>
<comment type="caution">
    <text evidence="2">The sequence shown here is derived from an EMBL/GenBank/DDBJ whole genome shotgun (WGS) entry which is preliminary data.</text>
</comment>
<accession>A0ABV9CJ89</accession>
<reference evidence="3" key="1">
    <citation type="journal article" date="2019" name="Int. J. Syst. Evol. Microbiol.">
        <title>The Global Catalogue of Microorganisms (GCM) 10K type strain sequencing project: providing services to taxonomists for standard genome sequencing and annotation.</title>
        <authorList>
            <consortium name="The Broad Institute Genomics Platform"/>
            <consortium name="The Broad Institute Genome Sequencing Center for Infectious Disease"/>
            <person name="Wu L."/>
            <person name="Ma J."/>
        </authorList>
    </citation>
    <scope>NUCLEOTIDE SEQUENCE [LARGE SCALE GENOMIC DNA]</scope>
    <source>
        <strain evidence="3">CGMCC 4.7132</strain>
    </source>
</reference>